<comment type="caution">
    <text evidence="7">The sequence shown here is derived from an EMBL/GenBank/DDBJ whole genome shotgun (WGS) entry which is preliminary data.</text>
</comment>
<evidence type="ECO:0000256" key="4">
    <source>
        <dbReference type="ARBA" id="ARBA00023163"/>
    </source>
</evidence>
<keyword evidence="2" id="KW-0238">DNA-binding</keyword>
<protein>
    <submittedName>
        <fullName evidence="7">Helix-turn-helix domain-containing protein</fullName>
    </submittedName>
</protein>
<dbReference type="Proteomes" id="UP000305654">
    <property type="component" value="Unassembled WGS sequence"/>
</dbReference>
<dbReference type="InterPro" id="IPR050204">
    <property type="entry name" value="AraC_XylS_family_regulators"/>
</dbReference>
<evidence type="ECO:0000256" key="5">
    <source>
        <dbReference type="SAM" id="MobiDB-lite"/>
    </source>
</evidence>
<evidence type="ECO:0000313" key="8">
    <source>
        <dbReference type="Proteomes" id="UP000305654"/>
    </source>
</evidence>
<feature type="domain" description="HTH araC/xylS-type" evidence="6">
    <location>
        <begin position="207"/>
        <end position="305"/>
    </location>
</feature>
<accession>A0A5R9JGB8</accession>
<dbReference type="InterPro" id="IPR009057">
    <property type="entry name" value="Homeodomain-like_sf"/>
</dbReference>
<feature type="compositionally biased region" description="Polar residues" evidence="5">
    <location>
        <begin position="337"/>
        <end position="346"/>
    </location>
</feature>
<dbReference type="PROSITE" id="PS01124">
    <property type="entry name" value="HTH_ARAC_FAMILY_2"/>
    <property type="match status" value="1"/>
</dbReference>
<dbReference type="Pfam" id="PF12833">
    <property type="entry name" value="HTH_18"/>
    <property type="match status" value="1"/>
</dbReference>
<evidence type="ECO:0000256" key="3">
    <source>
        <dbReference type="ARBA" id="ARBA00023159"/>
    </source>
</evidence>
<evidence type="ECO:0000256" key="2">
    <source>
        <dbReference type="ARBA" id="ARBA00023125"/>
    </source>
</evidence>
<dbReference type="PROSITE" id="PS00041">
    <property type="entry name" value="HTH_ARAC_FAMILY_1"/>
    <property type="match status" value="1"/>
</dbReference>
<dbReference type="AlphaFoldDB" id="A0A5R9JGB8"/>
<feature type="region of interest" description="Disordered" evidence="5">
    <location>
        <begin position="327"/>
        <end position="346"/>
    </location>
</feature>
<dbReference type="InterPro" id="IPR018060">
    <property type="entry name" value="HTH_AraC"/>
</dbReference>
<dbReference type="SUPFAM" id="SSF46689">
    <property type="entry name" value="Homeodomain-like"/>
    <property type="match status" value="2"/>
</dbReference>
<proteinExistence type="predicted"/>
<dbReference type="SMART" id="SM00342">
    <property type="entry name" value="HTH_ARAC"/>
    <property type="match status" value="1"/>
</dbReference>
<dbReference type="SUPFAM" id="SSF51215">
    <property type="entry name" value="Regulatory protein AraC"/>
    <property type="match status" value="1"/>
</dbReference>
<dbReference type="RefSeq" id="WP_138324715.1">
    <property type="nucleotide sequence ID" value="NZ_VCDI01000001.1"/>
</dbReference>
<keyword evidence="3" id="KW-0010">Activator</keyword>
<evidence type="ECO:0000259" key="6">
    <source>
        <dbReference type="PROSITE" id="PS01124"/>
    </source>
</evidence>
<dbReference type="OrthoDB" id="9816011at2"/>
<reference evidence="7 8" key="1">
    <citation type="submission" date="2019-05" db="EMBL/GenBank/DDBJ databases">
        <authorList>
            <person name="Pankratov T."/>
            <person name="Grouzdev D."/>
        </authorList>
    </citation>
    <scope>NUCLEOTIDE SEQUENCE [LARGE SCALE GENOMIC DNA]</scope>
    <source>
        <strain evidence="7 8">KEBCLARHB70R</strain>
    </source>
</reference>
<keyword evidence="1" id="KW-0805">Transcription regulation</keyword>
<organism evidence="7 8">
    <name type="scientific">Lichenicoccus roseus</name>
    <dbReference type="NCBI Taxonomy" id="2683649"/>
    <lineage>
        <taxon>Bacteria</taxon>
        <taxon>Pseudomonadati</taxon>
        <taxon>Pseudomonadota</taxon>
        <taxon>Alphaproteobacteria</taxon>
        <taxon>Acetobacterales</taxon>
        <taxon>Acetobacteraceae</taxon>
        <taxon>Lichenicoccus</taxon>
    </lineage>
</organism>
<keyword evidence="4" id="KW-0804">Transcription</keyword>
<gene>
    <name evidence="7" type="ORF">FE263_04610</name>
</gene>
<dbReference type="Gene3D" id="1.10.10.60">
    <property type="entry name" value="Homeodomain-like"/>
    <property type="match status" value="2"/>
</dbReference>
<dbReference type="GO" id="GO:0043565">
    <property type="term" value="F:sequence-specific DNA binding"/>
    <property type="evidence" value="ECO:0007669"/>
    <property type="project" value="InterPro"/>
</dbReference>
<dbReference type="Gene3D" id="2.60.120.10">
    <property type="entry name" value="Jelly Rolls"/>
    <property type="match status" value="1"/>
</dbReference>
<evidence type="ECO:0000313" key="7">
    <source>
        <dbReference type="EMBL" id="TLU74466.1"/>
    </source>
</evidence>
<name>A0A5R9JGB8_9PROT</name>
<sequence>MQKTCRNGAPGTWPSNGCATAGARAEPELEIVAAADGTPFKMWSHGYPFRTVRWHFHPEYEIHLITATTGRMFVGDHVGAFVPGNLVMTGPNLPHNWLSDVEPGTTIPERCLVLQFTEAFIACCRAAFPEFDLTCLVEDCQRGVQFSAGTGRAAEPLLRAMLDGSALSRPALFFQLLELLVGATDRRMLASIGYRAKPAIYMTRPINHVLEHIARNLDCTLREGEMAELSGYSPSAFSRAFHRQIGLTFTAYVNGMRINRACRLLTTSDRTVTEICFETGFNNVSNFNRQFLSRTAMTPRAYRRHHRANDRYSMKRTDHSDIDAIASAGVSGPDAQSGDTPRNVQT</sequence>
<dbReference type="GO" id="GO:0003700">
    <property type="term" value="F:DNA-binding transcription factor activity"/>
    <property type="evidence" value="ECO:0007669"/>
    <property type="project" value="InterPro"/>
</dbReference>
<keyword evidence="8" id="KW-1185">Reference proteome</keyword>
<dbReference type="CDD" id="cd06976">
    <property type="entry name" value="cupin_MtlR-like_N"/>
    <property type="match status" value="1"/>
</dbReference>
<dbReference type="InterPro" id="IPR014710">
    <property type="entry name" value="RmlC-like_jellyroll"/>
</dbReference>
<dbReference type="InterPro" id="IPR037923">
    <property type="entry name" value="HTH-like"/>
</dbReference>
<evidence type="ECO:0000256" key="1">
    <source>
        <dbReference type="ARBA" id="ARBA00023015"/>
    </source>
</evidence>
<dbReference type="EMBL" id="VCDI01000001">
    <property type="protein sequence ID" value="TLU74466.1"/>
    <property type="molecule type" value="Genomic_DNA"/>
</dbReference>
<dbReference type="PANTHER" id="PTHR46796">
    <property type="entry name" value="HTH-TYPE TRANSCRIPTIONAL ACTIVATOR RHAS-RELATED"/>
    <property type="match status" value="1"/>
</dbReference>
<dbReference type="InterPro" id="IPR018062">
    <property type="entry name" value="HTH_AraC-typ_CS"/>
</dbReference>